<keyword evidence="3" id="KW-1185">Reference proteome</keyword>
<reference evidence="2" key="1">
    <citation type="journal article" date="2014" name="Int. J. Syst. Evol. Microbiol.">
        <title>Complete genome sequence of Corynebacterium casei LMG S-19264T (=DSM 44701T), isolated from a smear-ripened cheese.</title>
        <authorList>
            <consortium name="US DOE Joint Genome Institute (JGI-PGF)"/>
            <person name="Walter F."/>
            <person name="Albersmeier A."/>
            <person name="Kalinowski J."/>
            <person name="Ruckert C."/>
        </authorList>
    </citation>
    <scope>NUCLEOTIDE SEQUENCE</scope>
    <source>
        <strain evidence="2">JCM 13064</strain>
    </source>
</reference>
<gene>
    <name evidence="2" type="ORF">GCM10007964_11550</name>
</gene>
<dbReference type="InterPro" id="IPR009081">
    <property type="entry name" value="PP-bd_ACP"/>
</dbReference>
<dbReference type="Pfam" id="PF00550">
    <property type="entry name" value="PP-binding"/>
    <property type="match status" value="1"/>
</dbReference>
<reference evidence="2" key="2">
    <citation type="submission" date="2020-09" db="EMBL/GenBank/DDBJ databases">
        <authorList>
            <person name="Sun Q."/>
            <person name="Ohkuma M."/>
        </authorList>
    </citation>
    <scope>NUCLEOTIDE SEQUENCE</scope>
    <source>
        <strain evidence="2">JCM 13064</strain>
    </source>
</reference>
<dbReference type="Proteomes" id="UP000645217">
    <property type="component" value="Unassembled WGS sequence"/>
</dbReference>
<organism evidence="2 3">
    <name type="scientific">Sphaerisporangium melleum</name>
    <dbReference type="NCBI Taxonomy" id="321316"/>
    <lineage>
        <taxon>Bacteria</taxon>
        <taxon>Bacillati</taxon>
        <taxon>Actinomycetota</taxon>
        <taxon>Actinomycetes</taxon>
        <taxon>Streptosporangiales</taxon>
        <taxon>Streptosporangiaceae</taxon>
        <taxon>Sphaerisporangium</taxon>
    </lineage>
</organism>
<evidence type="ECO:0000259" key="1">
    <source>
        <dbReference type="PROSITE" id="PS50075"/>
    </source>
</evidence>
<sequence>MPPSRRLPDGSEMNESAVADLIRKYLTERILDASDVQIELDTPLLEWGILNSLTTTRLVGFIREQFGVEIPFDAMLGENFKDLRSISRLVAGLGGG</sequence>
<name>A0A917QUZ8_9ACTN</name>
<dbReference type="PROSITE" id="PS50075">
    <property type="entry name" value="CARRIER"/>
    <property type="match status" value="1"/>
</dbReference>
<dbReference type="SUPFAM" id="SSF47336">
    <property type="entry name" value="ACP-like"/>
    <property type="match status" value="1"/>
</dbReference>
<dbReference type="InterPro" id="IPR036736">
    <property type="entry name" value="ACP-like_sf"/>
</dbReference>
<comment type="caution">
    <text evidence="2">The sequence shown here is derived from an EMBL/GenBank/DDBJ whole genome shotgun (WGS) entry which is preliminary data.</text>
</comment>
<dbReference type="EMBL" id="BMNT01000005">
    <property type="protein sequence ID" value="GGK70278.1"/>
    <property type="molecule type" value="Genomic_DNA"/>
</dbReference>
<dbReference type="AlphaFoldDB" id="A0A917QUZ8"/>
<evidence type="ECO:0000313" key="3">
    <source>
        <dbReference type="Proteomes" id="UP000645217"/>
    </source>
</evidence>
<accession>A0A917QUZ8</accession>
<proteinExistence type="predicted"/>
<protein>
    <recommendedName>
        <fullName evidence="1">Carrier domain-containing protein</fullName>
    </recommendedName>
</protein>
<feature type="domain" description="Carrier" evidence="1">
    <location>
        <begin position="12"/>
        <end position="94"/>
    </location>
</feature>
<evidence type="ECO:0000313" key="2">
    <source>
        <dbReference type="EMBL" id="GGK70278.1"/>
    </source>
</evidence>
<dbReference type="Gene3D" id="1.10.1200.10">
    <property type="entry name" value="ACP-like"/>
    <property type="match status" value="1"/>
</dbReference>